<dbReference type="InterPro" id="IPR034741">
    <property type="entry name" value="Terpene_cyclase-like_1_C"/>
</dbReference>
<sequence length="213" mass="24575">MSRWWVDLGLAEQLKYTRDRVVEYFFGTIGWLYQPQLSSFREGLTKVNGLITTIDDTYDLYGSMDELVLFTDAVNRWELNAPQNLPEYLKVLISALFKTVEEISHEILNKKGVDISSYLKKGWADLCNSFLLEAKWYHSGYTPTLEEYLNNAWISISNPVILIHTYFYVIEEISTDEALDGLVNYNGIIRWSSIIIRLTNDLAGALEVRALNI</sequence>
<feature type="domain" description="Terpene synthase metal-binding" evidence="4">
    <location>
        <begin position="7"/>
        <end position="204"/>
    </location>
</feature>
<dbReference type="PANTHER" id="PTHR31225">
    <property type="entry name" value="OS04G0344100 PROTEIN-RELATED"/>
    <property type="match status" value="1"/>
</dbReference>
<dbReference type="InterPro" id="IPR005630">
    <property type="entry name" value="Terpene_synthase_metal-bd"/>
</dbReference>
<dbReference type="SUPFAM" id="SSF48576">
    <property type="entry name" value="Terpenoid synthases"/>
    <property type="match status" value="1"/>
</dbReference>
<keyword evidence="2" id="KW-0479">Metal-binding</keyword>
<dbReference type="Pfam" id="PF03936">
    <property type="entry name" value="Terpene_synth_C"/>
    <property type="match status" value="1"/>
</dbReference>
<evidence type="ECO:0000259" key="4">
    <source>
        <dbReference type="Pfam" id="PF03936"/>
    </source>
</evidence>
<name>A0AAV9F5U6_ACOCL</name>
<dbReference type="Gene3D" id="1.10.600.10">
    <property type="entry name" value="Farnesyl Diphosphate Synthase"/>
    <property type="match status" value="1"/>
</dbReference>
<dbReference type="AlphaFoldDB" id="A0AAV9F5U6"/>
<keyword evidence="6" id="KW-1185">Reference proteome</keyword>
<evidence type="ECO:0000313" key="6">
    <source>
        <dbReference type="Proteomes" id="UP001180020"/>
    </source>
</evidence>
<evidence type="ECO:0000256" key="3">
    <source>
        <dbReference type="ARBA" id="ARBA00022842"/>
    </source>
</evidence>
<comment type="caution">
    <text evidence="5">The sequence shown here is derived from an EMBL/GenBank/DDBJ whole genome shotgun (WGS) entry which is preliminary data.</text>
</comment>
<reference evidence="5" key="1">
    <citation type="journal article" date="2023" name="Nat. Commun.">
        <title>Diploid and tetraploid genomes of Acorus and the evolution of monocots.</title>
        <authorList>
            <person name="Ma L."/>
            <person name="Liu K.W."/>
            <person name="Li Z."/>
            <person name="Hsiao Y.Y."/>
            <person name="Qi Y."/>
            <person name="Fu T."/>
            <person name="Tang G.D."/>
            <person name="Zhang D."/>
            <person name="Sun W.H."/>
            <person name="Liu D.K."/>
            <person name="Li Y."/>
            <person name="Chen G.Z."/>
            <person name="Liu X.D."/>
            <person name="Liao X.Y."/>
            <person name="Jiang Y.T."/>
            <person name="Yu X."/>
            <person name="Hao Y."/>
            <person name="Huang J."/>
            <person name="Zhao X.W."/>
            <person name="Ke S."/>
            <person name="Chen Y.Y."/>
            <person name="Wu W.L."/>
            <person name="Hsu J.L."/>
            <person name="Lin Y.F."/>
            <person name="Huang M.D."/>
            <person name="Li C.Y."/>
            <person name="Huang L."/>
            <person name="Wang Z.W."/>
            <person name="Zhao X."/>
            <person name="Zhong W.Y."/>
            <person name="Peng D.H."/>
            <person name="Ahmad S."/>
            <person name="Lan S."/>
            <person name="Zhang J.S."/>
            <person name="Tsai W.C."/>
            <person name="Van de Peer Y."/>
            <person name="Liu Z.J."/>
        </authorList>
    </citation>
    <scope>NUCLEOTIDE SEQUENCE</scope>
    <source>
        <strain evidence="5">CP</strain>
    </source>
</reference>
<dbReference type="SFLD" id="SFLDG01019">
    <property type="entry name" value="Terpene_Cyclase_Like_1_C_Termi"/>
    <property type="match status" value="1"/>
</dbReference>
<evidence type="ECO:0000313" key="5">
    <source>
        <dbReference type="EMBL" id="KAK1321034.1"/>
    </source>
</evidence>
<evidence type="ECO:0000256" key="2">
    <source>
        <dbReference type="ARBA" id="ARBA00022723"/>
    </source>
</evidence>
<keyword evidence="3" id="KW-0460">Magnesium</keyword>
<accession>A0AAV9F5U6</accession>
<dbReference type="InterPro" id="IPR008949">
    <property type="entry name" value="Isoprenoid_synthase_dom_sf"/>
</dbReference>
<dbReference type="GO" id="GO:0000287">
    <property type="term" value="F:magnesium ion binding"/>
    <property type="evidence" value="ECO:0007669"/>
    <property type="project" value="InterPro"/>
</dbReference>
<dbReference type="PANTHER" id="PTHR31225:SF252">
    <property type="entry name" value="TERPENE SYNTHASE 12-RELATED"/>
    <property type="match status" value="1"/>
</dbReference>
<organism evidence="5 6">
    <name type="scientific">Acorus calamus</name>
    <name type="common">Sweet flag</name>
    <dbReference type="NCBI Taxonomy" id="4465"/>
    <lineage>
        <taxon>Eukaryota</taxon>
        <taxon>Viridiplantae</taxon>
        <taxon>Streptophyta</taxon>
        <taxon>Embryophyta</taxon>
        <taxon>Tracheophyta</taxon>
        <taxon>Spermatophyta</taxon>
        <taxon>Magnoliopsida</taxon>
        <taxon>Liliopsida</taxon>
        <taxon>Acoraceae</taxon>
        <taxon>Acorus</taxon>
    </lineage>
</organism>
<dbReference type="GO" id="GO:0010333">
    <property type="term" value="F:terpene synthase activity"/>
    <property type="evidence" value="ECO:0007669"/>
    <property type="project" value="InterPro"/>
</dbReference>
<dbReference type="SFLD" id="SFLDS00005">
    <property type="entry name" value="Isoprenoid_Synthase_Type_I"/>
    <property type="match status" value="1"/>
</dbReference>
<dbReference type="InterPro" id="IPR050148">
    <property type="entry name" value="Terpene_synthase-like"/>
</dbReference>
<evidence type="ECO:0000256" key="1">
    <source>
        <dbReference type="ARBA" id="ARBA00001946"/>
    </source>
</evidence>
<comment type="cofactor">
    <cofactor evidence="1">
        <name>Mg(2+)</name>
        <dbReference type="ChEBI" id="CHEBI:18420"/>
    </cofactor>
</comment>
<gene>
    <name evidence="5" type="ORF">QJS10_CPA03g00943</name>
</gene>
<dbReference type="EMBL" id="JAUJYO010000003">
    <property type="protein sequence ID" value="KAK1321034.1"/>
    <property type="molecule type" value="Genomic_DNA"/>
</dbReference>
<protein>
    <recommendedName>
        <fullName evidence="4">Terpene synthase metal-binding domain-containing protein</fullName>
    </recommendedName>
</protein>
<proteinExistence type="predicted"/>
<dbReference type="GO" id="GO:0016114">
    <property type="term" value="P:terpenoid biosynthetic process"/>
    <property type="evidence" value="ECO:0007669"/>
    <property type="project" value="InterPro"/>
</dbReference>
<dbReference type="Proteomes" id="UP001180020">
    <property type="component" value="Unassembled WGS sequence"/>
</dbReference>
<reference evidence="5" key="2">
    <citation type="submission" date="2023-06" db="EMBL/GenBank/DDBJ databases">
        <authorList>
            <person name="Ma L."/>
            <person name="Liu K.-W."/>
            <person name="Li Z."/>
            <person name="Hsiao Y.-Y."/>
            <person name="Qi Y."/>
            <person name="Fu T."/>
            <person name="Tang G."/>
            <person name="Zhang D."/>
            <person name="Sun W.-H."/>
            <person name="Liu D.-K."/>
            <person name="Li Y."/>
            <person name="Chen G.-Z."/>
            <person name="Liu X.-D."/>
            <person name="Liao X.-Y."/>
            <person name="Jiang Y.-T."/>
            <person name="Yu X."/>
            <person name="Hao Y."/>
            <person name="Huang J."/>
            <person name="Zhao X.-W."/>
            <person name="Ke S."/>
            <person name="Chen Y.-Y."/>
            <person name="Wu W.-L."/>
            <person name="Hsu J.-L."/>
            <person name="Lin Y.-F."/>
            <person name="Huang M.-D."/>
            <person name="Li C.-Y."/>
            <person name="Huang L."/>
            <person name="Wang Z.-W."/>
            <person name="Zhao X."/>
            <person name="Zhong W.-Y."/>
            <person name="Peng D.-H."/>
            <person name="Ahmad S."/>
            <person name="Lan S."/>
            <person name="Zhang J.-S."/>
            <person name="Tsai W.-C."/>
            <person name="Van De Peer Y."/>
            <person name="Liu Z.-J."/>
        </authorList>
    </citation>
    <scope>NUCLEOTIDE SEQUENCE</scope>
    <source>
        <strain evidence="5">CP</strain>
        <tissue evidence="5">Leaves</tissue>
    </source>
</reference>